<name>A0A381V7D5_9ZZZZ</name>
<evidence type="ECO:0000256" key="2">
    <source>
        <dbReference type="SAM" id="Phobius"/>
    </source>
</evidence>
<feature type="transmembrane region" description="Helical" evidence="2">
    <location>
        <begin position="113"/>
        <end position="134"/>
    </location>
</feature>
<gene>
    <name evidence="3" type="ORF">METZ01_LOCUS88451</name>
</gene>
<dbReference type="AlphaFoldDB" id="A0A381V7D5"/>
<evidence type="ECO:0000313" key="3">
    <source>
        <dbReference type="EMBL" id="SVA35597.1"/>
    </source>
</evidence>
<feature type="region of interest" description="Disordered" evidence="1">
    <location>
        <begin position="39"/>
        <end position="59"/>
    </location>
</feature>
<protein>
    <submittedName>
        <fullName evidence="3">Uncharacterized protein</fullName>
    </submittedName>
</protein>
<evidence type="ECO:0000256" key="1">
    <source>
        <dbReference type="SAM" id="MobiDB-lite"/>
    </source>
</evidence>
<feature type="transmembrane region" description="Helical" evidence="2">
    <location>
        <begin position="154"/>
        <end position="171"/>
    </location>
</feature>
<sequence>MAGDIPIRVFVKLPGVVPGLADVSIKVFADDINKVTIQPKKKDKDRKSKSPPADIADPVKGEKNMFSAQLWLMDFGSYSLDVRLYQNQNVHRSSIPVNSIASKVIEMNQGTSILLLVLCSLLFFGAINIIRVAYKDSTELPGDSPDHSKIIKSYIVTALSLIILSMIIYGGKNWWDKIDIAYQNNIFQTLENNIQILNNGKESFISIEIIDELWKQNRMSDIIPDHGKIMHIYLISDNYEILAHVHPSRTENDDIFIVKMPPVDFGTYYLFMDVTHATGFSHTMTNKIEYNEENTTFTESIIDRERDLDDAWVINNEENRITWKNKKPFYKSGDDIDLEFQVMNNGKPAILEPYINMGGHAALLKKDQTVFVHIHPIGTISMASQEMFQENYIQDIVDQDDICFFGFVNDSSENFINNISPNGKVSFPAIKLENTGEYGLWVQVKSSGEVITQKFDFEIKL</sequence>
<keyword evidence="2" id="KW-0472">Membrane</keyword>
<keyword evidence="2" id="KW-1133">Transmembrane helix</keyword>
<reference evidence="3" key="1">
    <citation type="submission" date="2018-05" db="EMBL/GenBank/DDBJ databases">
        <authorList>
            <person name="Lanie J.A."/>
            <person name="Ng W.-L."/>
            <person name="Kazmierczak K.M."/>
            <person name="Andrzejewski T.M."/>
            <person name="Davidsen T.M."/>
            <person name="Wayne K.J."/>
            <person name="Tettelin H."/>
            <person name="Glass J.I."/>
            <person name="Rusch D."/>
            <person name="Podicherti R."/>
            <person name="Tsui H.-C.T."/>
            <person name="Winkler M.E."/>
        </authorList>
    </citation>
    <scope>NUCLEOTIDE SEQUENCE</scope>
</reference>
<organism evidence="3">
    <name type="scientific">marine metagenome</name>
    <dbReference type="NCBI Taxonomy" id="408172"/>
    <lineage>
        <taxon>unclassified sequences</taxon>
        <taxon>metagenomes</taxon>
        <taxon>ecological metagenomes</taxon>
    </lineage>
</organism>
<keyword evidence="2" id="KW-0812">Transmembrane</keyword>
<accession>A0A381V7D5</accession>
<dbReference type="EMBL" id="UINC01007902">
    <property type="protein sequence ID" value="SVA35597.1"/>
    <property type="molecule type" value="Genomic_DNA"/>
</dbReference>
<proteinExistence type="predicted"/>